<dbReference type="InterPro" id="IPR043504">
    <property type="entry name" value="Peptidase_S1_PA_chymotrypsin"/>
</dbReference>
<reference evidence="11" key="1">
    <citation type="journal article" date="2019" name="Int. J. Syst. Evol. Microbiol.">
        <title>The Global Catalogue of Microorganisms (GCM) 10K type strain sequencing project: providing services to taxonomists for standard genome sequencing and annotation.</title>
        <authorList>
            <consortium name="The Broad Institute Genomics Platform"/>
            <consortium name="The Broad Institute Genome Sequencing Center for Infectious Disease"/>
            <person name="Wu L."/>
            <person name="Ma J."/>
        </authorList>
    </citation>
    <scope>NUCLEOTIDE SEQUENCE [LARGE SCALE GENOMIC DNA]</scope>
    <source>
        <strain evidence="11">JCM 13022</strain>
    </source>
</reference>
<keyword evidence="5" id="KW-0720">Serine protease</keyword>
<proteinExistence type="inferred from homology"/>
<evidence type="ECO:0000256" key="2">
    <source>
        <dbReference type="ARBA" id="ARBA00022670"/>
    </source>
</evidence>
<keyword evidence="7" id="KW-1015">Disulfide bond</keyword>
<sequence length="367" mass="36529">MSVMNTSRKSVITAAAGALALGLFAPAASASVPGIEGYSDVVADEAITTLTSERGISETAAANLLQTQQESVETLDELRSAISGDLVGEHLDAAGQPVVTVATQEAAATAEAAGVAAEVAEHTTEELDAARAELESLPTVAHTSLGLDPTANQLVLTVGEKAADDAAGKLTAAAAKLGDTVRVEHVAGGMQQSIYNGEAITGGGSRCSAGFNVNDGAQNYILDAGHCTGAVSQWNVGPSVDASFPGNDYGLIRNDTGSAPGAVTLWNGSTQAITSAADATVGQDICKSGSTTQLTCGTVQAVDVTVNYAEGAVDGLIQTSARVDSGDSGGCLFSGSTGVGITSGMGGGSSYFQPVTEAMSAYGMSLN</sequence>
<comment type="similarity">
    <text evidence="1">Belongs to the peptidase S1 family.</text>
</comment>
<dbReference type="InterPro" id="IPR006311">
    <property type="entry name" value="TAT_signal"/>
</dbReference>
<comment type="caution">
    <text evidence="10">The sequence shown here is derived from an EMBL/GenBank/DDBJ whole genome shotgun (WGS) entry which is preliminary data.</text>
</comment>
<feature type="chain" id="PRO_5047240004" evidence="8">
    <location>
        <begin position="31"/>
        <end position="367"/>
    </location>
</feature>
<accession>A0ABP4FZ99</accession>
<dbReference type="SUPFAM" id="SSF50494">
    <property type="entry name" value="Trypsin-like serine proteases"/>
    <property type="match status" value="1"/>
</dbReference>
<keyword evidence="4" id="KW-0378">Hydrolase</keyword>
<dbReference type="PIRSF" id="PIRSF001134">
    <property type="entry name" value="Streptogrisin"/>
    <property type="match status" value="1"/>
</dbReference>
<dbReference type="PROSITE" id="PS51318">
    <property type="entry name" value="TAT"/>
    <property type="match status" value="1"/>
</dbReference>
<dbReference type="InterPro" id="IPR009003">
    <property type="entry name" value="Peptidase_S1_PA"/>
</dbReference>
<name>A0ABP4FZ99_9PSEU</name>
<dbReference type="EMBL" id="BAAALM010000008">
    <property type="protein sequence ID" value="GAA1206945.1"/>
    <property type="molecule type" value="Genomic_DNA"/>
</dbReference>
<keyword evidence="3 8" id="KW-0732">Signal</keyword>
<organism evidence="10 11">
    <name type="scientific">Prauserella alba</name>
    <dbReference type="NCBI Taxonomy" id="176898"/>
    <lineage>
        <taxon>Bacteria</taxon>
        <taxon>Bacillati</taxon>
        <taxon>Actinomycetota</taxon>
        <taxon>Actinomycetes</taxon>
        <taxon>Pseudonocardiales</taxon>
        <taxon>Pseudonocardiaceae</taxon>
        <taxon>Prauserella</taxon>
    </lineage>
</organism>
<evidence type="ECO:0000256" key="7">
    <source>
        <dbReference type="ARBA" id="ARBA00023157"/>
    </source>
</evidence>
<dbReference type="Pfam" id="PF02983">
    <property type="entry name" value="Pro_Al_protease"/>
    <property type="match status" value="1"/>
</dbReference>
<dbReference type="InterPro" id="IPR004236">
    <property type="entry name" value="Pept_S1_alpha_lytic"/>
</dbReference>
<evidence type="ECO:0000256" key="8">
    <source>
        <dbReference type="SAM" id="SignalP"/>
    </source>
</evidence>
<evidence type="ECO:0000259" key="9">
    <source>
        <dbReference type="Pfam" id="PF02983"/>
    </source>
</evidence>
<evidence type="ECO:0000256" key="4">
    <source>
        <dbReference type="ARBA" id="ARBA00022801"/>
    </source>
</evidence>
<keyword evidence="6" id="KW-0865">Zymogen</keyword>
<dbReference type="Proteomes" id="UP001500467">
    <property type="component" value="Unassembled WGS sequence"/>
</dbReference>
<feature type="signal peptide" evidence="8">
    <location>
        <begin position="1"/>
        <end position="30"/>
    </location>
</feature>
<evidence type="ECO:0000256" key="1">
    <source>
        <dbReference type="ARBA" id="ARBA00007664"/>
    </source>
</evidence>
<dbReference type="Gene3D" id="2.40.10.10">
    <property type="entry name" value="Trypsin-like serine proteases"/>
    <property type="match status" value="2"/>
</dbReference>
<evidence type="ECO:0000313" key="10">
    <source>
        <dbReference type="EMBL" id="GAA1206945.1"/>
    </source>
</evidence>
<dbReference type="PRINTS" id="PR00861">
    <property type="entry name" value="ALYTICPTASE"/>
</dbReference>
<keyword evidence="11" id="KW-1185">Reference proteome</keyword>
<dbReference type="CDD" id="cd21112">
    <property type="entry name" value="alphaLP-like"/>
    <property type="match status" value="1"/>
</dbReference>
<gene>
    <name evidence="10" type="ORF">GCM10009675_27790</name>
</gene>
<evidence type="ECO:0000256" key="6">
    <source>
        <dbReference type="ARBA" id="ARBA00023145"/>
    </source>
</evidence>
<dbReference type="InterPro" id="IPR001316">
    <property type="entry name" value="Pept_S1A_streptogrisin"/>
</dbReference>
<evidence type="ECO:0000256" key="3">
    <source>
        <dbReference type="ARBA" id="ARBA00022729"/>
    </source>
</evidence>
<feature type="domain" description="Peptidase S1A alpha-lytic prodomain" evidence="9">
    <location>
        <begin position="122"/>
        <end position="177"/>
    </location>
</feature>
<evidence type="ECO:0000313" key="11">
    <source>
        <dbReference type="Proteomes" id="UP001500467"/>
    </source>
</evidence>
<evidence type="ECO:0000256" key="5">
    <source>
        <dbReference type="ARBA" id="ARBA00022825"/>
    </source>
</evidence>
<protein>
    <submittedName>
        <fullName evidence="10">S1 family peptidase</fullName>
    </submittedName>
</protein>
<keyword evidence="2" id="KW-0645">Protease</keyword>